<dbReference type="AlphaFoldDB" id="A0A9E8LY63"/>
<dbReference type="PIRSF" id="PIRSF010603">
    <property type="entry name" value="UCP010603"/>
    <property type="match status" value="1"/>
</dbReference>
<dbReference type="Pfam" id="PF07315">
    <property type="entry name" value="DUF1462"/>
    <property type="match status" value="1"/>
</dbReference>
<accession>A0A9E8LY63</accession>
<dbReference type="InterPro" id="IPR038218">
    <property type="entry name" value="YuzD-like_sp"/>
</dbReference>
<dbReference type="InterPro" id="IPR009190">
    <property type="entry name" value="DUF1462"/>
</dbReference>
<dbReference type="SUPFAM" id="SSF52833">
    <property type="entry name" value="Thioredoxin-like"/>
    <property type="match status" value="1"/>
</dbReference>
<sequence>MHKPVEITVYGAEQICASCVHSPSSKDTYEWLQAALKRKYPNQPFSINYVDIFQPPEDKKKKEYARKIIEEDLVYPVITIEDHWVAEGNPHLKKICSEMEKYGYRSQ</sequence>
<protein>
    <submittedName>
        <fullName evidence="1">YuzD family protein</fullName>
    </submittedName>
</protein>
<dbReference type="EMBL" id="CP106877">
    <property type="protein sequence ID" value="WAA11890.1"/>
    <property type="molecule type" value="Genomic_DNA"/>
</dbReference>
<dbReference type="RefSeq" id="WP_275420014.1">
    <property type="nucleotide sequence ID" value="NZ_CP106877.1"/>
</dbReference>
<dbReference type="Gene3D" id="3.40.30.30">
    <property type="entry name" value="Hypothetical protein sa0798"/>
    <property type="match status" value="1"/>
</dbReference>
<name>A0A9E8LY63_9BACI</name>
<gene>
    <name evidence="1" type="ORF">OE105_09875</name>
</gene>
<proteinExistence type="predicted"/>
<reference evidence="1" key="1">
    <citation type="submission" date="2022-09" db="EMBL/GenBank/DDBJ databases">
        <title>Complete Genomes of Fervidibacillus albus and Fervidibacillus halotolerans isolated from tidal flat sediments.</title>
        <authorList>
            <person name="Kwon K.K."/>
            <person name="Yang S.-H."/>
            <person name="Park M.J."/>
            <person name="Oh H.-M."/>
        </authorList>
    </citation>
    <scope>NUCLEOTIDE SEQUENCE</scope>
    <source>
        <strain evidence="1">MEBiC13594</strain>
    </source>
</reference>
<evidence type="ECO:0000313" key="1">
    <source>
        <dbReference type="EMBL" id="WAA11890.1"/>
    </source>
</evidence>
<keyword evidence="2" id="KW-1185">Reference proteome</keyword>
<dbReference type="KEGG" id="fhl:OE105_09875"/>
<organism evidence="1 2">
    <name type="scientific">Fervidibacillus halotolerans</name>
    <dbReference type="NCBI Taxonomy" id="2980027"/>
    <lineage>
        <taxon>Bacteria</taxon>
        <taxon>Bacillati</taxon>
        <taxon>Bacillota</taxon>
        <taxon>Bacilli</taxon>
        <taxon>Bacillales</taxon>
        <taxon>Bacillaceae</taxon>
        <taxon>Fervidibacillus</taxon>
    </lineage>
</organism>
<evidence type="ECO:0000313" key="2">
    <source>
        <dbReference type="Proteomes" id="UP001164726"/>
    </source>
</evidence>
<dbReference type="Proteomes" id="UP001164726">
    <property type="component" value="Chromosome"/>
</dbReference>
<dbReference type="InterPro" id="IPR036249">
    <property type="entry name" value="Thioredoxin-like_sf"/>
</dbReference>